<dbReference type="InterPro" id="IPR032710">
    <property type="entry name" value="NTF2-like_dom_sf"/>
</dbReference>
<dbReference type="PANTHER" id="PTHR30173">
    <property type="entry name" value="SIGMA 19 FACTOR"/>
    <property type="match status" value="1"/>
</dbReference>
<proteinExistence type="inferred from homology"/>
<evidence type="ECO:0000256" key="3">
    <source>
        <dbReference type="ARBA" id="ARBA00023015"/>
    </source>
</evidence>
<evidence type="ECO:0000259" key="7">
    <source>
        <dbReference type="Pfam" id="PF04542"/>
    </source>
</evidence>
<dbReference type="GO" id="GO:0016987">
    <property type="term" value="F:sigma factor activity"/>
    <property type="evidence" value="ECO:0007669"/>
    <property type="project" value="UniProtKB-KW"/>
</dbReference>
<dbReference type="PANTHER" id="PTHR30173:SF36">
    <property type="entry name" value="ECF RNA POLYMERASE SIGMA FACTOR SIGJ"/>
    <property type="match status" value="1"/>
</dbReference>
<keyword evidence="4" id="KW-0731">Sigma factor</keyword>
<dbReference type="Gene3D" id="3.10.450.50">
    <property type="match status" value="1"/>
</dbReference>
<dbReference type="NCBIfam" id="NF007214">
    <property type="entry name" value="PRK09636.1"/>
    <property type="match status" value="1"/>
</dbReference>
<dbReference type="InterPro" id="IPR014303">
    <property type="entry name" value="RNA_pol_sigma-70_ECF"/>
</dbReference>
<name>Q2VCF2_9ACTN</name>
<dbReference type="Gene3D" id="1.10.1740.10">
    <property type="match status" value="1"/>
</dbReference>
<accession>Q2VCF2</accession>
<dbReference type="InterPro" id="IPR013325">
    <property type="entry name" value="RNA_pol_sigma_r2"/>
</dbReference>
<reference evidence="9" key="1">
    <citation type="journal article" date="2007" name="Arch. Microbiol.">
        <title>Identification and characterization of two Streptomyces davawensis riboflavin biosynthesis gene clusters.</title>
        <authorList>
            <person name="Grill S."/>
            <person name="Yamaguchi H."/>
            <person name="Wagner H."/>
            <person name="Zwahlen L."/>
            <person name="Kusch U."/>
            <person name="Mack M."/>
        </authorList>
    </citation>
    <scope>NUCLEOTIDE SEQUENCE</scope>
</reference>
<evidence type="ECO:0000256" key="1">
    <source>
        <dbReference type="ARBA" id="ARBA00010641"/>
    </source>
</evidence>
<evidence type="ECO:0000259" key="8">
    <source>
        <dbReference type="Pfam" id="PF08281"/>
    </source>
</evidence>
<dbReference type="InterPro" id="IPR052704">
    <property type="entry name" value="ECF_Sigma-70_Domain"/>
</dbReference>
<dbReference type="SUPFAM" id="SSF88659">
    <property type="entry name" value="Sigma3 and sigma4 domains of RNA polymerase sigma factors"/>
    <property type="match status" value="1"/>
</dbReference>
<dbReference type="Gene3D" id="1.10.10.10">
    <property type="entry name" value="Winged helix-like DNA-binding domain superfamily/Winged helix DNA-binding domain"/>
    <property type="match status" value="1"/>
</dbReference>
<dbReference type="InterPro" id="IPR013324">
    <property type="entry name" value="RNA_pol_sigma_r3/r4-like"/>
</dbReference>
<dbReference type="GO" id="GO:0006352">
    <property type="term" value="P:DNA-templated transcription initiation"/>
    <property type="evidence" value="ECO:0007669"/>
    <property type="project" value="InterPro"/>
</dbReference>
<dbReference type="AlphaFoldDB" id="Q2VCF2"/>
<dbReference type="InterPro" id="IPR014284">
    <property type="entry name" value="RNA_pol_sigma-70_dom"/>
</dbReference>
<dbReference type="EMBL" id="DQ248961">
    <property type="protein sequence ID" value="ABB90843.1"/>
    <property type="molecule type" value="Genomic_DNA"/>
</dbReference>
<keyword evidence="3" id="KW-0805">Transcription regulation</keyword>
<dbReference type="InterPro" id="IPR013249">
    <property type="entry name" value="RNA_pol_sigma70_r4_t2"/>
</dbReference>
<dbReference type="NCBIfam" id="TIGR02957">
    <property type="entry name" value="SigX4"/>
    <property type="match status" value="1"/>
</dbReference>
<feature type="domain" description="RNA polymerase sigma factor 70 region 4 type 2" evidence="8">
    <location>
        <begin position="150"/>
        <end position="200"/>
    </location>
</feature>
<comment type="subunit">
    <text evidence="2">Interacts transiently with the RNA polymerase catalytic core formed by RpoA, RpoB, RpoC and RpoZ (2 alpha, 1 beta, 1 beta' and 1 omega subunit) to form the RNA polymerase holoenzyme that can initiate transcription.</text>
</comment>
<feature type="region of interest" description="Disordered" evidence="6">
    <location>
        <begin position="1"/>
        <end position="39"/>
    </location>
</feature>
<dbReference type="InterPro" id="IPR036388">
    <property type="entry name" value="WH-like_DNA-bd_sf"/>
</dbReference>
<dbReference type="InterPro" id="IPR007627">
    <property type="entry name" value="RNA_pol_sigma70_r2"/>
</dbReference>
<feature type="domain" description="RNA polymerase sigma-70 region 2" evidence="7">
    <location>
        <begin position="50"/>
        <end position="113"/>
    </location>
</feature>
<dbReference type="SUPFAM" id="SSF88946">
    <property type="entry name" value="Sigma2 domain of RNA polymerase sigma factors"/>
    <property type="match status" value="1"/>
</dbReference>
<dbReference type="NCBIfam" id="TIGR02937">
    <property type="entry name" value="sigma70-ECF"/>
    <property type="match status" value="1"/>
</dbReference>
<dbReference type="SUPFAM" id="SSF54427">
    <property type="entry name" value="NTF2-like"/>
    <property type="match status" value="1"/>
</dbReference>
<evidence type="ECO:0000256" key="5">
    <source>
        <dbReference type="ARBA" id="ARBA00023163"/>
    </source>
</evidence>
<keyword evidence="5" id="KW-0804">Transcription</keyword>
<dbReference type="GO" id="GO:0003677">
    <property type="term" value="F:DNA binding"/>
    <property type="evidence" value="ECO:0007669"/>
    <property type="project" value="InterPro"/>
</dbReference>
<protein>
    <submittedName>
        <fullName evidence="9">Putative RNA polymerase ECF-subfamily sigma factor</fullName>
    </submittedName>
</protein>
<dbReference type="Pfam" id="PF08281">
    <property type="entry name" value="Sigma70_r4_2"/>
    <property type="match status" value="1"/>
</dbReference>
<evidence type="ECO:0000256" key="4">
    <source>
        <dbReference type="ARBA" id="ARBA00023082"/>
    </source>
</evidence>
<comment type="similarity">
    <text evidence="1">Belongs to the sigma-70 factor family. ECF subfamily.</text>
</comment>
<evidence type="ECO:0000256" key="6">
    <source>
        <dbReference type="SAM" id="MobiDB-lite"/>
    </source>
</evidence>
<organism evidence="9">
    <name type="scientific">Streptomyces davaonensis</name>
    <dbReference type="NCBI Taxonomy" id="348043"/>
    <lineage>
        <taxon>Bacteria</taxon>
        <taxon>Bacillati</taxon>
        <taxon>Actinomycetota</taxon>
        <taxon>Actinomycetes</taxon>
        <taxon>Kitasatosporales</taxon>
        <taxon>Streptomycetaceae</taxon>
        <taxon>Streptomyces</taxon>
    </lineage>
</organism>
<dbReference type="Pfam" id="PF04542">
    <property type="entry name" value="Sigma70_r2"/>
    <property type="match status" value="1"/>
</dbReference>
<evidence type="ECO:0000256" key="2">
    <source>
        <dbReference type="ARBA" id="ARBA00011344"/>
    </source>
</evidence>
<evidence type="ECO:0000313" key="9">
    <source>
        <dbReference type="EMBL" id="ABB90843.1"/>
    </source>
</evidence>
<sequence length="336" mass="36747">MGGVAGPRRLLTPRENRPGGGDDGPCPPPGLQRSASGRVNGMTTATADEFETHRPRLFGLAYRMLGSAQEAEDAVQDAYLRFSAADRTEIARPSAWLAKVVTNLCLSRLTSARARREEYVGEWLPEPVLTSDGALGPLESAEQRDSVSLAMLVLLERLTPTERAVFVLREAFAYGHREIAEALELTEANCRQLYRRAVRRVGEPESRFEAEPKRREELVESFISAAREGDVVALEKLLAADVTWTGDGGGKVSAARRPIEGRDHVFRFLVGSRRTFLAGVEFSAVEVNGAMGMAAWLDSTLISVVAFETRDGVITHARAVVNPEKLGFVSRQLARA</sequence>